<dbReference type="Gene3D" id="3.60.21.10">
    <property type="match status" value="1"/>
</dbReference>
<keyword evidence="1" id="KW-0479">Metal-binding</keyword>
<dbReference type="EMBL" id="KI545993">
    <property type="protein sequence ID" value="EST48315.1"/>
    <property type="molecule type" value="Genomic_DNA"/>
</dbReference>
<dbReference type="EMBL" id="AUWU02000004">
    <property type="protein sequence ID" value="KAH0573986.1"/>
    <property type="molecule type" value="Genomic_DNA"/>
</dbReference>
<dbReference type="EC" id="3.1.3.16" evidence="4"/>
<dbReference type="PANTHER" id="PTHR45619">
    <property type="entry name" value="SERINE/THREONINE-PROTEIN PHOSPHATASE PP2A-RELATED"/>
    <property type="match status" value="1"/>
</dbReference>
<keyword evidence="8" id="KW-1185">Reference proteome</keyword>
<evidence type="ECO:0000256" key="2">
    <source>
        <dbReference type="ARBA" id="ARBA00022801"/>
    </source>
</evidence>
<dbReference type="InterPro" id="IPR047129">
    <property type="entry name" value="PPA2-like"/>
</dbReference>
<dbReference type="AlphaFoldDB" id="V6LUR9"/>
<sequence length="301" mass="33610">MFNLDECLARTYQGITPTHQEILALASLAKMMLSALPNVVNVPAPATIVGDMHGQFHDLIEIFKISGFPPYTNYVFLGDFVDRGYYSTETLCLALLLFIKHPRRVTLLRGNHETRQVTQVYGFYDEILRKYGSAAPWAALVEVFDQIPIACVLNNKIFCIHAGLSPHFETVSDLSILNRKEEIPPSGALSDAVWSDPISGFGFQPSMRGCGCGFGEDVTRKFLKDNGMSLVARGHQMAMDGYAWSHGKQLITIFGAPNYCYRSGNQGAVMIVLEGGDYELVQYSENRERVETAREVVEYFL</sequence>
<evidence type="ECO:0000256" key="3">
    <source>
        <dbReference type="ARBA" id="ARBA00023211"/>
    </source>
</evidence>
<keyword evidence="3" id="KW-0464">Manganese</keyword>
<gene>
    <name evidence="6" type="ORF">SS50377_11517</name>
    <name evidence="7" type="ORF">SS50377_23921</name>
</gene>
<feature type="domain" description="Serine/threonine specific protein phosphatases" evidence="5">
    <location>
        <begin position="108"/>
        <end position="113"/>
    </location>
</feature>
<dbReference type="Proteomes" id="UP000018208">
    <property type="component" value="Unassembled WGS sequence"/>
</dbReference>
<dbReference type="GO" id="GO:0004722">
    <property type="term" value="F:protein serine/threonine phosphatase activity"/>
    <property type="evidence" value="ECO:0007669"/>
    <property type="project" value="UniProtKB-EC"/>
</dbReference>
<dbReference type="PROSITE" id="PS00125">
    <property type="entry name" value="SER_THR_PHOSPHATASE"/>
    <property type="match status" value="1"/>
</dbReference>
<evidence type="ECO:0000256" key="4">
    <source>
        <dbReference type="RuleBase" id="RU004273"/>
    </source>
</evidence>
<dbReference type="InterPro" id="IPR006186">
    <property type="entry name" value="Ser/Thr-sp_prot-phosphatase"/>
</dbReference>
<comment type="similarity">
    <text evidence="4">Belongs to the PPP phosphatase family.</text>
</comment>
<organism evidence="6">
    <name type="scientific">Spironucleus salmonicida</name>
    <dbReference type="NCBI Taxonomy" id="348837"/>
    <lineage>
        <taxon>Eukaryota</taxon>
        <taxon>Metamonada</taxon>
        <taxon>Diplomonadida</taxon>
        <taxon>Hexamitidae</taxon>
        <taxon>Hexamitinae</taxon>
        <taxon>Spironucleus</taxon>
    </lineage>
</organism>
<dbReference type="InterPro" id="IPR004843">
    <property type="entry name" value="Calcineurin-like_PHP"/>
</dbReference>
<dbReference type="InterPro" id="IPR029052">
    <property type="entry name" value="Metallo-depent_PP-like"/>
</dbReference>
<evidence type="ECO:0000259" key="5">
    <source>
        <dbReference type="PROSITE" id="PS00125"/>
    </source>
</evidence>
<dbReference type="VEuPathDB" id="GiardiaDB:SS50377_23921"/>
<dbReference type="SUPFAM" id="SSF56300">
    <property type="entry name" value="Metallo-dependent phosphatases"/>
    <property type="match status" value="1"/>
</dbReference>
<protein>
    <recommendedName>
        <fullName evidence="4">Serine/threonine-protein phosphatase</fullName>
        <ecNumber evidence="4">3.1.3.16</ecNumber>
    </recommendedName>
</protein>
<name>V6LUR9_9EUKA</name>
<proteinExistence type="inferred from homology"/>
<dbReference type="GO" id="GO:0046872">
    <property type="term" value="F:metal ion binding"/>
    <property type="evidence" value="ECO:0007669"/>
    <property type="project" value="UniProtKB-KW"/>
</dbReference>
<reference evidence="6 7" key="1">
    <citation type="journal article" date="2014" name="PLoS Genet.">
        <title>The Genome of Spironucleus salmonicida Highlights a Fish Pathogen Adapted to Fluctuating Environments.</title>
        <authorList>
            <person name="Xu F."/>
            <person name="Jerlstrom-Hultqvist J."/>
            <person name="Einarsson E."/>
            <person name="Astvaldsson A."/>
            <person name="Svard S.G."/>
            <person name="Andersson J.O."/>
        </authorList>
    </citation>
    <scope>NUCLEOTIDE SEQUENCE</scope>
    <source>
        <strain evidence="7">ATCC 50377</strain>
    </source>
</reference>
<evidence type="ECO:0000313" key="7">
    <source>
        <dbReference type="EMBL" id="KAH0573986.1"/>
    </source>
</evidence>
<dbReference type="SMART" id="SM00156">
    <property type="entry name" value="PP2Ac"/>
    <property type="match status" value="1"/>
</dbReference>
<evidence type="ECO:0000313" key="6">
    <source>
        <dbReference type="EMBL" id="EST48315.1"/>
    </source>
</evidence>
<reference evidence="7" key="2">
    <citation type="submission" date="2020-12" db="EMBL/GenBank/DDBJ databases">
        <title>New Spironucleus salmonicida genome in near-complete chromosomes.</title>
        <authorList>
            <person name="Xu F."/>
            <person name="Kurt Z."/>
            <person name="Jimenez-Gonzalez A."/>
            <person name="Astvaldsson A."/>
            <person name="Andersson J.O."/>
            <person name="Svard S.G."/>
        </authorList>
    </citation>
    <scope>NUCLEOTIDE SEQUENCE</scope>
    <source>
        <strain evidence="7">ATCC 50377</strain>
    </source>
</reference>
<comment type="catalytic activity">
    <reaction evidence="4">
        <text>O-phospho-L-threonyl-[protein] + H2O = L-threonyl-[protein] + phosphate</text>
        <dbReference type="Rhea" id="RHEA:47004"/>
        <dbReference type="Rhea" id="RHEA-COMP:11060"/>
        <dbReference type="Rhea" id="RHEA-COMP:11605"/>
        <dbReference type="ChEBI" id="CHEBI:15377"/>
        <dbReference type="ChEBI" id="CHEBI:30013"/>
        <dbReference type="ChEBI" id="CHEBI:43474"/>
        <dbReference type="ChEBI" id="CHEBI:61977"/>
        <dbReference type="EC" id="3.1.3.16"/>
    </reaction>
</comment>
<keyword evidence="2 4" id="KW-0378">Hydrolase</keyword>
<dbReference type="Pfam" id="PF00149">
    <property type="entry name" value="Metallophos"/>
    <property type="match status" value="1"/>
</dbReference>
<dbReference type="PRINTS" id="PR00114">
    <property type="entry name" value="STPHPHTASE"/>
</dbReference>
<evidence type="ECO:0000313" key="8">
    <source>
        <dbReference type="Proteomes" id="UP000018208"/>
    </source>
</evidence>
<accession>V6LUR9</accession>
<evidence type="ECO:0000256" key="1">
    <source>
        <dbReference type="ARBA" id="ARBA00022723"/>
    </source>
</evidence>